<keyword evidence="3" id="KW-1185">Reference proteome</keyword>
<dbReference type="SMART" id="SM00530">
    <property type="entry name" value="HTH_XRE"/>
    <property type="match status" value="1"/>
</dbReference>
<evidence type="ECO:0000259" key="1">
    <source>
        <dbReference type="PROSITE" id="PS50943"/>
    </source>
</evidence>
<dbReference type="EMBL" id="AEUN01000398">
    <property type="protein sequence ID" value="EHJ08092.1"/>
    <property type="molecule type" value="Genomic_DNA"/>
</dbReference>
<evidence type="ECO:0000313" key="3">
    <source>
        <dbReference type="Proteomes" id="UP000005413"/>
    </source>
</evidence>
<dbReference type="Proteomes" id="UP000005413">
    <property type="component" value="Unassembled WGS sequence"/>
</dbReference>
<sequence length="74" mass="8663">MPENFKEFPVKVWRTNSKMTQQDVADKLGVTKQSNIRWEKDDAELKGLQLYALAKLFNTEVDFIKAKKFNINIT</sequence>
<dbReference type="SUPFAM" id="SSF47413">
    <property type="entry name" value="lambda repressor-like DNA-binding domains"/>
    <property type="match status" value="1"/>
</dbReference>
<protein>
    <submittedName>
        <fullName evidence="2">Bacteriophage transcriptional regulator</fullName>
    </submittedName>
</protein>
<dbReference type="Pfam" id="PF01381">
    <property type="entry name" value="HTH_3"/>
    <property type="match status" value="1"/>
</dbReference>
<dbReference type="PATRIC" id="fig|911238.3.peg.996"/>
<dbReference type="RefSeq" id="WP_002463692.1">
    <property type="nucleotide sequence ID" value="NZ_AEUN01000398.1"/>
</dbReference>
<dbReference type="CDD" id="cd00093">
    <property type="entry name" value="HTH_XRE"/>
    <property type="match status" value="1"/>
</dbReference>
<dbReference type="AlphaFoldDB" id="G5JI99"/>
<proteinExistence type="predicted"/>
<evidence type="ECO:0000313" key="2">
    <source>
        <dbReference type="EMBL" id="EHJ08092.1"/>
    </source>
</evidence>
<name>G5JI99_9STAP</name>
<organism evidence="2 3">
    <name type="scientific">Staphylococcus simiae CCM 7213 = CCUG 51256</name>
    <dbReference type="NCBI Taxonomy" id="911238"/>
    <lineage>
        <taxon>Bacteria</taxon>
        <taxon>Bacillati</taxon>
        <taxon>Bacillota</taxon>
        <taxon>Bacilli</taxon>
        <taxon>Bacillales</taxon>
        <taxon>Staphylococcaceae</taxon>
        <taxon>Staphylococcus</taxon>
    </lineage>
</organism>
<dbReference type="InterPro" id="IPR010982">
    <property type="entry name" value="Lambda_DNA-bd_dom_sf"/>
</dbReference>
<feature type="domain" description="HTH cro/C1-type" evidence="1">
    <location>
        <begin position="10"/>
        <end position="64"/>
    </location>
</feature>
<comment type="caution">
    <text evidence="2">The sequence shown here is derived from an EMBL/GenBank/DDBJ whole genome shotgun (WGS) entry which is preliminary data.</text>
</comment>
<dbReference type="Gene3D" id="1.10.260.40">
    <property type="entry name" value="lambda repressor-like DNA-binding domains"/>
    <property type="match status" value="1"/>
</dbReference>
<reference evidence="2 3" key="1">
    <citation type="journal article" date="2012" name="BMC Genomics">
        <title>Comparative genomic analysis of the genus Staphylococcus including Staphylococcus aureus and its newly described sister species Staphylococcus simiae.</title>
        <authorList>
            <person name="Suzuki H."/>
            <person name="Lefebure T."/>
            <person name="Pavinski Bitar P."/>
            <person name="Stanhope M.J."/>
        </authorList>
    </citation>
    <scope>NUCLEOTIDE SEQUENCE [LARGE SCALE GENOMIC DNA]</scope>
    <source>
        <strain evidence="2 3">CCM 7213</strain>
    </source>
</reference>
<accession>G5JI99</accession>
<dbReference type="InterPro" id="IPR001387">
    <property type="entry name" value="Cro/C1-type_HTH"/>
</dbReference>
<dbReference type="GO" id="GO:0003677">
    <property type="term" value="F:DNA binding"/>
    <property type="evidence" value="ECO:0007669"/>
    <property type="project" value="InterPro"/>
</dbReference>
<dbReference type="OrthoDB" id="9812495at2"/>
<dbReference type="PROSITE" id="PS50943">
    <property type="entry name" value="HTH_CROC1"/>
    <property type="match status" value="1"/>
</dbReference>
<gene>
    <name evidence="2" type="ORF">SS7213T_05926</name>
</gene>